<keyword evidence="2" id="KW-1185">Reference proteome</keyword>
<dbReference type="EMBL" id="NWUF01000022">
    <property type="protein sequence ID" value="PCE40856.1"/>
    <property type="molecule type" value="Genomic_DNA"/>
</dbReference>
<dbReference type="KEGG" id="rdi:CMV14_22375"/>
<comment type="caution">
    <text evidence="1">The sequence shown here is derived from an EMBL/GenBank/DDBJ whole genome shotgun (WGS) entry which is preliminary data.</text>
</comment>
<organism evidence="1 2">
    <name type="scientific">Rhizorhabdus dicambivorans</name>
    <dbReference type="NCBI Taxonomy" id="1850238"/>
    <lineage>
        <taxon>Bacteria</taxon>
        <taxon>Pseudomonadati</taxon>
        <taxon>Pseudomonadota</taxon>
        <taxon>Alphaproteobacteria</taxon>
        <taxon>Sphingomonadales</taxon>
        <taxon>Sphingomonadaceae</taxon>
        <taxon>Rhizorhabdus</taxon>
    </lineage>
</organism>
<accession>A0A2A4FT32</accession>
<sequence>MQHDVALREAARAIYESVYPGEEWTPVPFDEAERFGTVHYRNAVDAALRADACLNGDATHQLLLI</sequence>
<gene>
    <name evidence="1" type="ORF">COO09_18310</name>
</gene>
<dbReference type="Proteomes" id="UP000218934">
    <property type="component" value="Unassembled WGS sequence"/>
</dbReference>
<dbReference type="OrthoDB" id="7451517at2"/>
<proteinExistence type="predicted"/>
<dbReference type="RefSeq" id="WP_096367875.1">
    <property type="nucleotide sequence ID" value="NZ_CP023449.1"/>
</dbReference>
<reference evidence="1 2" key="1">
    <citation type="submission" date="2017-09" db="EMBL/GenBank/DDBJ databases">
        <title>The Catabolism of 3,6-Dichlorosalicylic acid is Initiated by the Cytochrome P450 Monooxygenase DsmABC in Rhizorhabdus dicambivorans Ndbn-20.</title>
        <authorList>
            <person name="Na L."/>
        </authorList>
    </citation>
    <scope>NUCLEOTIDE SEQUENCE [LARGE SCALE GENOMIC DNA]</scope>
    <source>
        <strain evidence="1 2">Ndbn-20m</strain>
    </source>
</reference>
<protein>
    <submittedName>
        <fullName evidence="1">Uncharacterized protein</fullName>
    </submittedName>
</protein>
<evidence type="ECO:0000313" key="1">
    <source>
        <dbReference type="EMBL" id="PCE40856.1"/>
    </source>
</evidence>
<evidence type="ECO:0000313" key="2">
    <source>
        <dbReference type="Proteomes" id="UP000218934"/>
    </source>
</evidence>
<name>A0A2A4FT32_9SPHN</name>
<dbReference type="AlphaFoldDB" id="A0A2A4FT32"/>